<dbReference type="InterPro" id="IPR016032">
    <property type="entry name" value="Sig_transdc_resp-reg_C-effctor"/>
</dbReference>
<keyword evidence="3" id="KW-0804">Transcription</keyword>
<dbReference type="PANTHER" id="PTHR44688:SF16">
    <property type="entry name" value="DNA-BINDING TRANSCRIPTIONAL ACTIVATOR DEVR_DOSR"/>
    <property type="match status" value="1"/>
</dbReference>
<dbReference type="PANTHER" id="PTHR44688">
    <property type="entry name" value="DNA-BINDING TRANSCRIPTIONAL ACTIVATOR DEVR_DOSR"/>
    <property type="match status" value="1"/>
</dbReference>
<keyword evidence="2" id="KW-0238">DNA-binding</keyword>
<dbReference type="RefSeq" id="WP_345209225.1">
    <property type="nucleotide sequence ID" value="NZ_BAABFT010000001.1"/>
</dbReference>
<dbReference type="InterPro" id="IPR000792">
    <property type="entry name" value="Tscrpt_reg_LuxR_C"/>
</dbReference>
<dbReference type="InterPro" id="IPR036388">
    <property type="entry name" value="WH-like_DNA-bd_sf"/>
</dbReference>
<evidence type="ECO:0000259" key="4">
    <source>
        <dbReference type="PROSITE" id="PS50043"/>
    </source>
</evidence>
<keyword evidence="1" id="KW-0805">Transcription regulation</keyword>
<dbReference type="CDD" id="cd06170">
    <property type="entry name" value="LuxR_C_like"/>
    <property type="match status" value="1"/>
</dbReference>
<dbReference type="PRINTS" id="PR00038">
    <property type="entry name" value="HTHLUXR"/>
</dbReference>
<reference evidence="6" key="1">
    <citation type="journal article" date="2019" name="Int. J. Syst. Evol. Microbiol.">
        <title>The Global Catalogue of Microorganisms (GCM) 10K type strain sequencing project: providing services to taxonomists for standard genome sequencing and annotation.</title>
        <authorList>
            <consortium name="The Broad Institute Genomics Platform"/>
            <consortium name="The Broad Institute Genome Sequencing Center for Infectious Disease"/>
            <person name="Wu L."/>
            <person name="Ma J."/>
        </authorList>
    </citation>
    <scope>NUCLEOTIDE SEQUENCE [LARGE SCALE GENOMIC DNA]</scope>
    <source>
        <strain evidence="6">JCM 17705</strain>
    </source>
</reference>
<keyword evidence="6" id="KW-1185">Reference proteome</keyword>
<proteinExistence type="predicted"/>
<evidence type="ECO:0000256" key="2">
    <source>
        <dbReference type="ARBA" id="ARBA00023125"/>
    </source>
</evidence>
<dbReference type="PROSITE" id="PS00622">
    <property type="entry name" value="HTH_LUXR_1"/>
    <property type="match status" value="1"/>
</dbReference>
<dbReference type="Proteomes" id="UP001500582">
    <property type="component" value="Unassembled WGS sequence"/>
</dbReference>
<organism evidence="5 6">
    <name type="scientific">Mucilaginibacter gynuensis</name>
    <dbReference type="NCBI Taxonomy" id="1302236"/>
    <lineage>
        <taxon>Bacteria</taxon>
        <taxon>Pseudomonadati</taxon>
        <taxon>Bacteroidota</taxon>
        <taxon>Sphingobacteriia</taxon>
        <taxon>Sphingobacteriales</taxon>
        <taxon>Sphingobacteriaceae</taxon>
        <taxon>Mucilaginibacter</taxon>
    </lineage>
</organism>
<evidence type="ECO:0000256" key="1">
    <source>
        <dbReference type="ARBA" id="ARBA00023015"/>
    </source>
</evidence>
<dbReference type="Gene3D" id="1.10.10.10">
    <property type="entry name" value="Winged helix-like DNA-binding domain superfamily/Winged helix DNA-binding domain"/>
    <property type="match status" value="1"/>
</dbReference>
<evidence type="ECO:0000313" key="5">
    <source>
        <dbReference type="EMBL" id="GAA4309020.1"/>
    </source>
</evidence>
<dbReference type="PROSITE" id="PS50043">
    <property type="entry name" value="HTH_LUXR_2"/>
    <property type="match status" value="1"/>
</dbReference>
<accession>A0ABP8FQL9</accession>
<sequence length="222" mass="25437">MNLNPDALSKIDDFAPYAELMPCVVMIHQIGEFNLVYMTSNGLKLLGVTLLELQEMGAGYYPRFFNMEYMEGLLPKMDALLRNNSTEDSFSYFQQVKLQGKTDWTWHITSTRIFMWDEAGNPTLTITTAVPIERMKYVEAKAEKILNENLFLRRNLEAFSTLGKREKTVLKLVATGKSSPEIADELFISAETVQTHRRNIKIKLGISNVMEFAEYARAFDLI</sequence>
<evidence type="ECO:0000313" key="6">
    <source>
        <dbReference type="Proteomes" id="UP001500582"/>
    </source>
</evidence>
<dbReference type="Pfam" id="PF00196">
    <property type="entry name" value="GerE"/>
    <property type="match status" value="1"/>
</dbReference>
<feature type="domain" description="HTH luxR-type" evidence="4">
    <location>
        <begin position="155"/>
        <end position="220"/>
    </location>
</feature>
<protein>
    <recommendedName>
        <fullName evidence="4">HTH luxR-type domain-containing protein</fullName>
    </recommendedName>
</protein>
<comment type="caution">
    <text evidence="5">The sequence shown here is derived from an EMBL/GenBank/DDBJ whole genome shotgun (WGS) entry which is preliminary data.</text>
</comment>
<name>A0ABP8FQL9_9SPHI</name>
<gene>
    <name evidence="5" type="ORF">GCM10023149_03170</name>
</gene>
<dbReference type="SUPFAM" id="SSF46894">
    <property type="entry name" value="C-terminal effector domain of the bipartite response regulators"/>
    <property type="match status" value="1"/>
</dbReference>
<evidence type="ECO:0000256" key="3">
    <source>
        <dbReference type="ARBA" id="ARBA00023163"/>
    </source>
</evidence>
<dbReference type="EMBL" id="BAABFT010000001">
    <property type="protein sequence ID" value="GAA4309020.1"/>
    <property type="molecule type" value="Genomic_DNA"/>
</dbReference>
<dbReference type="SMART" id="SM00421">
    <property type="entry name" value="HTH_LUXR"/>
    <property type="match status" value="1"/>
</dbReference>